<accession>A0ABR2K3V1</accession>
<comment type="caution">
    <text evidence="3">The sequence shown here is derived from an EMBL/GenBank/DDBJ whole genome shotgun (WGS) entry which is preliminary data.</text>
</comment>
<protein>
    <recommendedName>
        <fullName evidence="5">Dolichyl-P-Glc:Glc(2)Man(9)GlcNAc(2)-PP-dolichol alpha-1,2-glucosyltransferase</fullName>
    </recommendedName>
</protein>
<feature type="compositionally biased region" description="Basic and acidic residues" evidence="1">
    <location>
        <begin position="492"/>
        <end position="510"/>
    </location>
</feature>
<feature type="transmembrane region" description="Helical" evidence="2">
    <location>
        <begin position="17"/>
        <end position="38"/>
    </location>
</feature>
<evidence type="ECO:0000256" key="2">
    <source>
        <dbReference type="SAM" id="Phobius"/>
    </source>
</evidence>
<keyword evidence="2" id="KW-0812">Transmembrane</keyword>
<feature type="transmembrane region" description="Helical" evidence="2">
    <location>
        <begin position="638"/>
        <end position="658"/>
    </location>
</feature>
<dbReference type="PANTHER" id="PTHR42264">
    <property type="entry name" value="EPHRIN_REC_LIKE DOMAIN-CONTAINING PROTEIN"/>
    <property type="match status" value="1"/>
</dbReference>
<feature type="region of interest" description="Disordered" evidence="1">
    <location>
        <begin position="446"/>
        <end position="510"/>
    </location>
</feature>
<feature type="transmembrane region" description="Helical" evidence="2">
    <location>
        <begin position="414"/>
        <end position="432"/>
    </location>
</feature>
<evidence type="ECO:0000313" key="4">
    <source>
        <dbReference type="Proteomes" id="UP001470230"/>
    </source>
</evidence>
<evidence type="ECO:0000313" key="3">
    <source>
        <dbReference type="EMBL" id="KAK8885453.1"/>
    </source>
</evidence>
<sequence>MLSCFPPSFWKLDKKDALLFTFSLVVQISIILAINPEIIQDFKNYQKYKFLFYQDSIISMFLAKNLFKTNQEALSPISSFCTPLQFHGIFIRFFISIFYNLFSFLNNNTKLNKNELIHIKIRSALYGQVVSIFIASFVVCYVFRRLVSIFRICNYKTQKGHNNAIISTTPFILTLLLSIVPSRFSFLRSCATSDSLFFALICFTLIFYNISSLISTLLFVVSFSFALLTRFEGVVLVPVFVIISFSKLFCYFISKFTKKSRIQETSINNKALVKETAKIENTKISKNYSQDQNSKEKNNENDKNENEDENIRDSNNDLSNIIIDRYDDESTYFLISLIVKLVSILIIASVYYWIFMNFGERPFTFDDFVSHFIFPYQMSNEKPGKNKKDPLISYPFKIIFNYIGTISNLRQSHALFSVFFPLLFSGALLITSRSSKPSDPIKIEKISYQPRNELNQNSQKADEQAKNKEEKNHPRQSSYKNKGKTKNIRNFDQIKDKNKNNDSSLKETQNKEIVVNNTQSQINIDDLPNSPFLPCYHEITADFMRQLGVLVLAFAITASCVTNGGVFRILVPAQAFAYPILLERLVNHFLQLIFSTSSVINSLQQKSQEGKNNENNQVDAENEKKIKNLKIVALSEKFVFICGSLFVFIGLITWDCLYARREAQRYVFSSNLWYNFVTN</sequence>
<evidence type="ECO:0008006" key="5">
    <source>
        <dbReference type="Google" id="ProtNLM"/>
    </source>
</evidence>
<dbReference type="EMBL" id="JAPFFF010000007">
    <property type="protein sequence ID" value="KAK8885453.1"/>
    <property type="molecule type" value="Genomic_DNA"/>
</dbReference>
<reference evidence="3 4" key="1">
    <citation type="submission" date="2024-04" db="EMBL/GenBank/DDBJ databases">
        <title>Tritrichomonas musculus Genome.</title>
        <authorList>
            <person name="Alves-Ferreira E."/>
            <person name="Grigg M."/>
            <person name="Lorenzi H."/>
            <person name="Galac M."/>
        </authorList>
    </citation>
    <scope>NUCLEOTIDE SEQUENCE [LARGE SCALE GENOMIC DNA]</scope>
    <source>
        <strain evidence="3 4">EAF2021</strain>
    </source>
</reference>
<keyword evidence="2" id="KW-0472">Membrane</keyword>
<proteinExistence type="predicted"/>
<feature type="compositionally biased region" description="Basic and acidic residues" evidence="1">
    <location>
        <begin position="460"/>
        <end position="473"/>
    </location>
</feature>
<feature type="transmembrane region" description="Helical" evidence="2">
    <location>
        <begin position="332"/>
        <end position="354"/>
    </location>
</feature>
<name>A0ABR2K3V1_9EUKA</name>
<keyword evidence="2" id="KW-1133">Transmembrane helix</keyword>
<dbReference type="Proteomes" id="UP001470230">
    <property type="component" value="Unassembled WGS sequence"/>
</dbReference>
<feature type="transmembrane region" description="Helical" evidence="2">
    <location>
        <begin position="547"/>
        <end position="571"/>
    </location>
</feature>
<gene>
    <name evidence="3" type="ORF">M9Y10_040901</name>
</gene>
<keyword evidence="4" id="KW-1185">Reference proteome</keyword>
<feature type="region of interest" description="Disordered" evidence="1">
    <location>
        <begin position="287"/>
        <end position="312"/>
    </location>
</feature>
<feature type="compositionally biased region" description="Polar residues" evidence="1">
    <location>
        <begin position="449"/>
        <end position="459"/>
    </location>
</feature>
<organism evidence="3 4">
    <name type="scientific">Tritrichomonas musculus</name>
    <dbReference type="NCBI Taxonomy" id="1915356"/>
    <lineage>
        <taxon>Eukaryota</taxon>
        <taxon>Metamonada</taxon>
        <taxon>Parabasalia</taxon>
        <taxon>Tritrichomonadida</taxon>
        <taxon>Tritrichomonadidae</taxon>
        <taxon>Tritrichomonas</taxon>
    </lineage>
</organism>
<feature type="transmembrane region" description="Helical" evidence="2">
    <location>
        <begin position="164"/>
        <end position="184"/>
    </location>
</feature>
<feature type="transmembrane region" description="Helical" evidence="2">
    <location>
        <begin position="196"/>
        <end position="228"/>
    </location>
</feature>
<evidence type="ECO:0000256" key="1">
    <source>
        <dbReference type="SAM" id="MobiDB-lite"/>
    </source>
</evidence>
<feature type="transmembrane region" description="Helical" evidence="2">
    <location>
        <begin position="87"/>
        <end position="105"/>
    </location>
</feature>
<feature type="transmembrane region" description="Helical" evidence="2">
    <location>
        <begin position="125"/>
        <end position="144"/>
    </location>
</feature>
<dbReference type="PANTHER" id="PTHR42264:SF6">
    <property type="entry name" value="TRANSMEMBRANE PROTEIN"/>
    <property type="match status" value="1"/>
</dbReference>
<feature type="compositionally biased region" description="Basic and acidic residues" evidence="1">
    <location>
        <begin position="293"/>
        <end position="312"/>
    </location>
</feature>
<feature type="transmembrane region" description="Helical" evidence="2">
    <location>
        <begin position="234"/>
        <end position="253"/>
    </location>
</feature>